<dbReference type="InterPro" id="IPR056884">
    <property type="entry name" value="NPHP3-like_N"/>
</dbReference>
<feature type="compositionally biased region" description="Basic and acidic residues" evidence="4">
    <location>
        <begin position="74"/>
        <end position="85"/>
    </location>
</feature>
<evidence type="ECO:0000313" key="6">
    <source>
        <dbReference type="EMBL" id="KGQ09225.1"/>
    </source>
</evidence>
<accession>A0A0A2VSW2</accession>
<gene>
    <name evidence="6" type="ORF">BBAD15_g5421</name>
</gene>
<feature type="repeat" description="WD" evidence="3">
    <location>
        <begin position="1386"/>
        <end position="1417"/>
    </location>
</feature>
<dbReference type="OrthoDB" id="4896910at2759"/>
<organism evidence="6 7">
    <name type="scientific">Beauveria bassiana D1-5</name>
    <dbReference type="NCBI Taxonomy" id="1245745"/>
    <lineage>
        <taxon>Eukaryota</taxon>
        <taxon>Fungi</taxon>
        <taxon>Dikarya</taxon>
        <taxon>Ascomycota</taxon>
        <taxon>Pezizomycotina</taxon>
        <taxon>Sordariomycetes</taxon>
        <taxon>Hypocreomycetidae</taxon>
        <taxon>Hypocreales</taxon>
        <taxon>Cordycipitaceae</taxon>
        <taxon>Beauveria</taxon>
    </lineage>
</organism>
<dbReference type="Proteomes" id="UP000030106">
    <property type="component" value="Unassembled WGS sequence"/>
</dbReference>
<feature type="repeat" description="WD" evidence="3">
    <location>
        <begin position="1344"/>
        <end position="1385"/>
    </location>
</feature>
<feature type="region of interest" description="Disordered" evidence="4">
    <location>
        <begin position="1248"/>
        <end position="1314"/>
    </location>
</feature>
<dbReference type="PROSITE" id="PS50082">
    <property type="entry name" value="WD_REPEATS_2"/>
    <property type="match status" value="5"/>
</dbReference>
<keyword evidence="2" id="KW-0677">Repeat</keyword>
<dbReference type="SMART" id="SM00320">
    <property type="entry name" value="WD40"/>
    <property type="match status" value="10"/>
</dbReference>
<evidence type="ECO:0000256" key="4">
    <source>
        <dbReference type="SAM" id="MobiDB-lite"/>
    </source>
</evidence>
<feature type="region of interest" description="Disordered" evidence="4">
    <location>
        <begin position="1"/>
        <end position="127"/>
    </location>
</feature>
<dbReference type="EMBL" id="ANFO01000482">
    <property type="protein sequence ID" value="KGQ09225.1"/>
    <property type="molecule type" value="Genomic_DNA"/>
</dbReference>
<dbReference type="STRING" id="1245745.A0A0A2VSW2"/>
<feature type="region of interest" description="Disordered" evidence="4">
    <location>
        <begin position="1801"/>
        <end position="1820"/>
    </location>
</feature>
<feature type="repeat" description="WD" evidence="3">
    <location>
        <begin position="1080"/>
        <end position="1105"/>
    </location>
</feature>
<evidence type="ECO:0000313" key="7">
    <source>
        <dbReference type="Proteomes" id="UP000030106"/>
    </source>
</evidence>
<feature type="compositionally biased region" description="Basic and acidic residues" evidence="4">
    <location>
        <begin position="1801"/>
        <end position="1817"/>
    </location>
</feature>
<dbReference type="PROSITE" id="PS00678">
    <property type="entry name" value="WD_REPEATS_1"/>
    <property type="match status" value="3"/>
</dbReference>
<dbReference type="PROSITE" id="PS50294">
    <property type="entry name" value="WD_REPEATS_REGION"/>
    <property type="match status" value="4"/>
</dbReference>
<dbReference type="PANTHER" id="PTHR19879">
    <property type="entry name" value="TRANSCRIPTION INITIATION FACTOR TFIID"/>
    <property type="match status" value="1"/>
</dbReference>
<dbReference type="CDD" id="cd00200">
    <property type="entry name" value="WD40"/>
    <property type="match status" value="1"/>
</dbReference>
<dbReference type="InterPro" id="IPR001680">
    <property type="entry name" value="WD40_rpt"/>
</dbReference>
<protein>
    <submittedName>
        <fullName evidence="6">Vegetative incompatibility protein HET-E-1</fullName>
    </submittedName>
</protein>
<dbReference type="InterPro" id="IPR036322">
    <property type="entry name" value="WD40_repeat_dom_sf"/>
</dbReference>
<dbReference type="HOGENOM" id="CLU_000288_6_16_1"/>
<feature type="compositionally biased region" description="Acidic residues" evidence="4">
    <location>
        <begin position="1430"/>
        <end position="1440"/>
    </location>
</feature>
<reference evidence="6 7" key="1">
    <citation type="submission" date="2012-10" db="EMBL/GenBank/DDBJ databases">
        <title>Genome sequencing and analysis of entomopathogenic fungi Beauveria bassiana D1-5.</title>
        <authorList>
            <person name="Li Q."/>
            <person name="Wang L."/>
            <person name="Zhang Z."/>
            <person name="Wang Q."/>
            <person name="Ren J."/>
            <person name="Wang M."/>
            <person name="Xu W."/>
            <person name="Wang J."/>
            <person name="Lu Y."/>
            <person name="Du Q."/>
            <person name="Sun Z."/>
        </authorList>
    </citation>
    <scope>NUCLEOTIDE SEQUENCE [LARGE SCALE GENOMIC DNA]</scope>
    <source>
        <strain evidence="6 7">D1-5</strain>
    </source>
</reference>
<dbReference type="Gene3D" id="2.130.10.10">
    <property type="entry name" value="YVTN repeat-like/Quinoprotein amine dehydrogenase"/>
    <property type="match status" value="4"/>
</dbReference>
<keyword evidence="1 3" id="KW-0853">WD repeat</keyword>
<dbReference type="InterPro" id="IPR015943">
    <property type="entry name" value="WD40/YVTN_repeat-like_dom_sf"/>
</dbReference>
<evidence type="ECO:0000256" key="1">
    <source>
        <dbReference type="ARBA" id="ARBA00022574"/>
    </source>
</evidence>
<dbReference type="InterPro" id="IPR020472">
    <property type="entry name" value="WD40_PAC1"/>
</dbReference>
<feature type="repeat" description="WD" evidence="3">
    <location>
        <begin position="1553"/>
        <end position="1587"/>
    </location>
</feature>
<feature type="compositionally biased region" description="Polar residues" evidence="4">
    <location>
        <begin position="34"/>
        <end position="54"/>
    </location>
</feature>
<dbReference type="PRINTS" id="PR00320">
    <property type="entry name" value="GPROTEINBRPT"/>
</dbReference>
<feature type="region of interest" description="Disordered" evidence="4">
    <location>
        <begin position="1419"/>
        <end position="1443"/>
    </location>
</feature>
<name>A0A0A2VSW2_BEABA</name>
<evidence type="ECO:0000256" key="2">
    <source>
        <dbReference type="ARBA" id="ARBA00022737"/>
    </source>
</evidence>
<sequence>MQRAQISTVVKGHKVQRRNLSGKASMPPEALSATPPSSSVTENAKQLATETASRQPPVDQEPVGNSAISSALVDETKKARNKDTAAQETGGWPSYQSSDYRPKAVSSLQNPNSRDASSQPPGVQDDVGLSTAASATATTALEEASEHPAEELWRCALRSLQETLSNEDAVVWIYACEGRCSMFGLVDIEKDIRCSYIPPTTLLAERVNDIATALRHTSSSLDEGETDYGSDDAGNGDEALAQIQARRRVQARRQTKQIMAAAARAHPYASIAWAFSYLTLKSLSQAPPTSDENAFAPIMSIIGNTEGYVALFRAVLRTGDPVLEPSPNPPVGALVALYKSVLLFNVRATIQVVNQHAGQQIHLQEEIDGISACLNKLIVSLDLLGIQPQISGLLKAVHTKDAALKMNPQQQLSELGLADANPAPQTTLENSDILKRFLALVSRTQVCEDFLQRNFDEGGAQKERRILWIRSRPGAGKTMLLRAIVQSYQRTNNKSMFGFCGHHVAFSFRESGRRRRYWDDYALYAVKDLIYNLILSQPDLCDHLERLCTIRYAGHKDNRRNDFDAPGDFTAMSMLLCRMVQSEQFQPTYFVLDGIDDGIEPENQEAYSQDEESDFVRLLGLVATTVELSSKVKWILSADHARWDACKREMLEMYDSKLQYQLLDLDTELDAKKAANIVNIVCDYAADRLVNISSSCELGGYYNNSFVCQSLMDMLKQAAPNNFLWTKLALLSIVQASTLPWNAATMLGQLDMRNKTVVRFYDAELLPLSLNDVWSLRGPFPITQNDVTYCKNVLETATAAYQPLTVRELVALSGLPPTVELPVLVKTLLPSFLEISDDGIVHFTHLSARDYVRQNLHRLSRVGEPSIHTKIAHWCLTILLRKLRRSPDVLGNRNQSNSSHYNIGRIDYIVLMWIRHLSEPCSKDNQSVVKLAVQLLTAHLEEWLSLLGSSSSTFLRCLSMMRQLHATITSRDDMRLPPQHAHQKVPARSSTPAQIIREVIIVLQRCQLRLRSSEEASKEVTLDELDNSLLFAADLPNLRSRLMPVRFPWIETPPRVQHTDASASCLHTIDQGVWSRRCCFSPDGRLVASASCDGIVRLWDARTGNLQLWFDDFESSGPRHFIRGVAMPSPCLELGSRKQELPTLLVAFTSHSIKAWDVSSGKLVITIEGLTEFLEHIALSPNADKLAVATSSGLIVWEDLSLKPVTRHGGVLYSESYTEYVAFSPDGKLIASTEGASIRIWRTGTSKEDSYTLPMRSPSSKDFLQEHKNKSNPKGQEEEPGEPTKPPANAIVKPDKSQDISAENAESSLRKDEQELDAIEVREEEFSKEFVEHSISSPDNESVQERHTHNRFCLAFSPDSRFLVSGSIDSTARVWDMRTRETVAVLAYHRRSVTSVTFSPDGSCIATGSDDTKIAIWRHKSPGNWGNSGEGDDSETDPQSEPETRIWPDRILHGHTRAVLAVASAPHLDSRTNSSASWLLASSSEDYKLCIWDIDASTHHTVEGIDPAILAANAHADTSSAMGSVLLQGHLSGVCCVAISPDDKVAHNCSAKTNGHSEEVLVMTFSPNGKLLVTAAIDGAAFVWNVSRVSVRDAAWKPLVPRYRFKHGGWPRDAVFDRYGQLVATACEDGKVRVFCVSKAKSAVVGGSSSSTETIRPQNTFDAKVTKLNVFCVAFSPDGKFLAAGGNDRRLRIWRRDGDGGTKSPEYTGERADATITGAVYSDDGNKVITVSQGGSIAVWTLENDRSAPLRPKIVRRFASSNGYDVSFRRIRFDTENYPGIAFTEHGPICVDLDKNAIEHDSDVDEKGEKEDKETADRGGWYLPQSGVHNGSVMWNNHVVALPESLKLAEEESEEESEEMFTWLVQGRVMVVGCMRGQVLLFRFAEDAYPRRR</sequence>
<dbReference type="InterPro" id="IPR019775">
    <property type="entry name" value="WD40_repeat_CS"/>
</dbReference>
<feature type="compositionally biased region" description="Polar residues" evidence="4">
    <location>
        <begin position="106"/>
        <end position="121"/>
    </location>
</feature>
<dbReference type="PANTHER" id="PTHR19879:SF9">
    <property type="entry name" value="TRANSCRIPTION INITIATION FACTOR TFIID SUBUNIT 5"/>
    <property type="match status" value="1"/>
</dbReference>
<evidence type="ECO:0000256" key="3">
    <source>
        <dbReference type="PROSITE-ProRule" id="PRU00221"/>
    </source>
</evidence>
<dbReference type="Pfam" id="PF24883">
    <property type="entry name" value="NPHP3_N"/>
    <property type="match status" value="1"/>
</dbReference>
<feature type="domain" description="Nephrocystin 3-like N-terminal" evidence="5">
    <location>
        <begin position="447"/>
        <end position="602"/>
    </location>
</feature>
<comment type="caution">
    <text evidence="6">The sequence shown here is derived from an EMBL/GenBank/DDBJ whole genome shotgun (WGS) entry which is preliminary data.</text>
</comment>
<proteinExistence type="predicted"/>
<dbReference type="Pfam" id="PF00400">
    <property type="entry name" value="WD40"/>
    <property type="match status" value="6"/>
</dbReference>
<feature type="repeat" description="WD" evidence="3">
    <location>
        <begin position="1670"/>
        <end position="1694"/>
    </location>
</feature>
<evidence type="ECO:0000259" key="5">
    <source>
        <dbReference type="Pfam" id="PF24883"/>
    </source>
</evidence>
<dbReference type="SUPFAM" id="SSF50978">
    <property type="entry name" value="WD40 repeat-like"/>
    <property type="match status" value="2"/>
</dbReference>